<dbReference type="PIRSF" id="PIRSF011484">
    <property type="entry name" value="YaeQ"/>
    <property type="match status" value="1"/>
</dbReference>
<accession>A0A382HUE2</accession>
<dbReference type="SUPFAM" id="SSF52980">
    <property type="entry name" value="Restriction endonuclease-like"/>
    <property type="match status" value="1"/>
</dbReference>
<dbReference type="SMART" id="SM01322">
    <property type="entry name" value="YaeQ"/>
    <property type="match status" value="1"/>
</dbReference>
<dbReference type="Pfam" id="PF07152">
    <property type="entry name" value="YaeQ"/>
    <property type="match status" value="1"/>
</dbReference>
<dbReference type="PANTHER" id="PTHR38784:SF1">
    <property type="entry name" value="SUCROSE PHOSPHORYLASE"/>
    <property type="match status" value="1"/>
</dbReference>
<reference evidence="1" key="1">
    <citation type="submission" date="2018-05" db="EMBL/GenBank/DDBJ databases">
        <authorList>
            <person name="Lanie J.A."/>
            <person name="Ng W.-L."/>
            <person name="Kazmierczak K.M."/>
            <person name="Andrzejewski T.M."/>
            <person name="Davidsen T.M."/>
            <person name="Wayne K.J."/>
            <person name="Tettelin H."/>
            <person name="Glass J.I."/>
            <person name="Rusch D."/>
            <person name="Podicherti R."/>
            <person name="Tsui H.-C.T."/>
            <person name="Winkler M.E."/>
        </authorList>
    </citation>
    <scope>NUCLEOTIDE SEQUENCE</scope>
</reference>
<dbReference type="Gene3D" id="3.10.640.10">
    <property type="entry name" value="Restriction endonuclease-like alpha-beta roll domain"/>
    <property type="match status" value="1"/>
</dbReference>
<organism evidence="1">
    <name type="scientific">marine metagenome</name>
    <dbReference type="NCBI Taxonomy" id="408172"/>
    <lineage>
        <taxon>unclassified sequences</taxon>
        <taxon>metagenomes</taxon>
        <taxon>ecological metagenomes</taxon>
    </lineage>
</organism>
<dbReference type="EMBL" id="UINC01063357">
    <property type="protein sequence ID" value="SVB90910.1"/>
    <property type="molecule type" value="Genomic_DNA"/>
</dbReference>
<name>A0A382HUE2_9ZZZZ</name>
<evidence type="ECO:0000313" key="1">
    <source>
        <dbReference type="EMBL" id="SVB90910.1"/>
    </source>
</evidence>
<dbReference type="InterPro" id="IPR011335">
    <property type="entry name" value="Restrct_endonuc-II-like"/>
</dbReference>
<protein>
    <recommendedName>
        <fullName evidence="2">YaeQ family protein</fullName>
    </recommendedName>
</protein>
<dbReference type="PANTHER" id="PTHR38784">
    <property type="entry name" value="SUCROSE PHOSPHORYLASE"/>
    <property type="match status" value="1"/>
</dbReference>
<evidence type="ECO:0008006" key="2">
    <source>
        <dbReference type="Google" id="ProtNLM"/>
    </source>
</evidence>
<sequence length="178" mass="20307">MAQKSTIYKFRIALSDLERNYYDTLNLTIAQHPSESLERMMARLLAFSINAKVGLVFTKGLSSVEEPDIWIRTLDEQTSLWIDVGEPSVDRIKKASQQAREVKVYSFNSKSDVWWEQGRSKFAMLKASIFRFDSRTVKAFAKLIERTMDVSITITGNSAFIAADLGECEVVWEPLQVV</sequence>
<dbReference type="InterPro" id="IPR009822">
    <property type="entry name" value="YaeQ"/>
</dbReference>
<dbReference type="AlphaFoldDB" id="A0A382HUE2"/>
<proteinExistence type="predicted"/>
<dbReference type="InterPro" id="IPR038590">
    <property type="entry name" value="YaeQ_sf"/>
</dbReference>
<gene>
    <name evidence="1" type="ORF">METZ01_LOCUS243764</name>
</gene>